<dbReference type="InterPro" id="IPR017856">
    <property type="entry name" value="Integrase-like_N"/>
</dbReference>
<comment type="caution">
    <text evidence="14">The sequence shown here is derived from an EMBL/GenBank/DDBJ whole genome shotgun (WGS) entry which is preliminary data.</text>
</comment>
<keyword evidence="8" id="KW-0862">Zinc</keyword>
<evidence type="ECO:0000256" key="2">
    <source>
        <dbReference type="ARBA" id="ARBA00022679"/>
    </source>
</evidence>
<keyword evidence="3" id="KW-0548">Nucleotidyltransferase</keyword>
<dbReference type="Pfam" id="PF02022">
    <property type="entry name" value="Integrase_Zn"/>
    <property type="match status" value="1"/>
</dbReference>
<evidence type="ECO:0000256" key="4">
    <source>
        <dbReference type="ARBA" id="ARBA00022722"/>
    </source>
</evidence>
<name>A0A8K1D4E4_9PASS</name>
<dbReference type="PROSITE" id="PS50994">
    <property type="entry name" value="INTEGRASE"/>
    <property type="match status" value="1"/>
</dbReference>
<reference evidence="14" key="1">
    <citation type="submission" date="2019-04" db="EMBL/GenBank/DDBJ databases">
        <title>Genome assembly of Zosterops borbonicus 15179.</title>
        <authorList>
            <person name="Leroy T."/>
            <person name="Anselmetti Y."/>
            <person name="Tilak M.-K."/>
            <person name="Nabholz B."/>
        </authorList>
    </citation>
    <scope>NUCLEOTIDE SEQUENCE</scope>
    <source>
        <strain evidence="14">HGM_15179</strain>
        <tissue evidence="14">Muscle</tissue>
    </source>
</reference>
<accession>A0A8K1D4E4</accession>
<evidence type="ECO:0000313" key="15">
    <source>
        <dbReference type="Proteomes" id="UP000796761"/>
    </source>
</evidence>
<keyword evidence="11" id="KW-0863">Zinc-finger</keyword>
<evidence type="ECO:0000256" key="3">
    <source>
        <dbReference type="ARBA" id="ARBA00022695"/>
    </source>
</evidence>
<dbReference type="SUPFAM" id="SSF53098">
    <property type="entry name" value="Ribonuclease H-like"/>
    <property type="match status" value="1"/>
</dbReference>
<protein>
    <recommendedName>
        <fullName evidence="1">RNA-directed DNA polymerase</fullName>
        <ecNumber evidence="1">2.7.7.49</ecNumber>
    </recommendedName>
</protein>
<keyword evidence="7" id="KW-0378">Hydrolase</keyword>
<dbReference type="OrthoDB" id="9395371at2759"/>
<dbReference type="PROSITE" id="PS50876">
    <property type="entry name" value="ZF_INTEGRASE"/>
    <property type="match status" value="1"/>
</dbReference>
<dbReference type="GO" id="GO:0016787">
    <property type="term" value="F:hydrolase activity"/>
    <property type="evidence" value="ECO:0007669"/>
    <property type="project" value="UniProtKB-KW"/>
</dbReference>
<dbReference type="InterPro" id="IPR036397">
    <property type="entry name" value="RNaseH_sf"/>
</dbReference>
<keyword evidence="6" id="KW-0255">Endonuclease</keyword>
<dbReference type="GO" id="GO:0008270">
    <property type="term" value="F:zinc ion binding"/>
    <property type="evidence" value="ECO:0007669"/>
    <property type="project" value="UniProtKB-KW"/>
</dbReference>
<evidence type="ECO:0000256" key="5">
    <source>
        <dbReference type="ARBA" id="ARBA00022723"/>
    </source>
</evidence>
<keyword evidence="15" id="KW-1185">Reference proteome</keyword>
<feature type="domain" description="Integrase catalytic" evidence="13">
    <location>
        <begin position="100"/>
        <end position="269"/>
    </location>
</feature>
<sequence>MNDQLKQCSCHLLWLMGQEDPFQDLQGIGPFVTPLANDAYEMEIWSGDENSDINGGVNAIDLAKASHGFFHHNGHTLQKQFQLVPTEGPDIINSCDNCHVLAAPLLAGVNLRGLWALELWQTDVTQVAEFGRFKYVPVTVDTFSSAVWASAHMGEKTHNVIARWRQALANPGIPSAVKTHNGPAYALQKVQQFLQLWGVSHKFGIPHSPTGQTIVERTHGTLKWVLQKQKWGMQGVTLHSQLAKALYTFNHLTVQLNSNNPVMLNHHLLLQALDEMNQP</sequence>
<evidence type="ECO:0000256" key="9">
    <source>
        <dbReference type="ARBA" id="ARBA00022918"/>
    </source>
</evidence>
<dbReference type="SUPFAM" id="SSF46919">
    <property type="entry name" value="N-terminal Zn binding domain of HIV integrase"/>
    <property type="match status" value="1"/>
</dbReference>
<evidence type="ECO:0000259" key="12">
    <source>
        <dbReference type="PROSITE" id="PS50876"/>
    </source>
</evidence>
<dbReference type="Pfam" id="PF00665">
    <property type="entry name" value="rve"/>
    <property type="match status" value="1"/>
</dbReference>
<keyword evidence="10" id="KW-0511">Multifunctional enzyme</keyword>
<dbReference type="PANTHER" id="PTHR41694:SF4">
    <property type="entry name" value="ENDOGENOUS RETROVIRUS GROUP K MEMBER 10 POL PROTEIN-RELATED"/>
    <property type="match status" value="1"/>
</dbReference>
<evidence type="ECO:0000256" key="8">
    <source>
        <dbReference type="ARBA" id="ARBA00022833"/>
    </source>
</evidence>
<dbReference type="GO" id="GO:0003964">
    <property type="term" value="F:RNA-directed DNA polymerase activity"/>
    <property type="evidence" value="ECO:0007669"/>
    <property type="project" value="UniProtKB-KW"/>
</dbReference>
<dbReference type="GO" id="GO:0004519">
    <property type="term" value="F:endonuclease activity"/>
    <property type="evidence" value="ECO:0007669"/>
    <property type="project" value="UniProtKB-KW"/>
</dbReference>
<evidence type="ECO:0000256" key="6">
    <source>
        <dbReference type="ARBA" id="ARBA00022759"/>
    </source>
</evidence>
<dbReference type="InterPro" id="IPR003308">
    <property type="entry name" value="Integrase_Zn-bd_dom_N"/>
</dbReference>
<dbReference type="EC" id="2.7.7.49" evidence="1"/>
<evidence type="ECO:0000256" key="10">
    <source>
        <dbReference type="ARBA" id="ARBA00023268"/>
    </source>
</evidence>
<dbReference type="Proteomes" id="UP000796761">
    <property type="component" value="Unassembled WGS sequence"/>
</dbReference>
<evidence type="ECO:0000259" key="13">
    <source>
        <dbReference type="PROSITE" id="PS50994"/>
    </source>
</evidence>
<feature type="domain" description="Integrase-type" evidence="12">
    <location>
        <begin position="58"/>
        <end position="99"/>
    </location>
</feature>
<dbReference type="InterPro" id="IPR001584">
    <property type="entry name" value="Integrase_cat-core"/>
</dbReference>
<organism evidence="14 15">
    <name type="scientific">Zosterops borbonicus</name>
    <dbReference type="NCBI Taxonomy" id="364589"/>
    <lineage>
        <taxon>Eukaryota</taxon>
        <taxon>Metazoa</taxon>
        <taxon>Chordata</taxon>
        <taxon>Craniata</taxon>
        <taxon>Vertebrata</taxon>
        <taxon>Euteleostomi</taxon>
        <taxon>Archelosauria</taxon>
        <taxon>Archosauria</taxon>
        <taxon>Dinosauria</taxon>
        <taxon>Saurischia</taxon>
        <taxon>Theropoda</taxon>
        <taxon>Coelurosauria</taxon>
        <taxon>Aves</taxon>
        <taxon>Neognathae</taxon>
        <taxon>Neoaves</taxon>
        <taxon>Telluraves</taxon>
        <taxon>Australaves</taxon>
        <taxon>Passeriformes</taxon>
        <taxon>Sylvioidea</taxon>
        <taxon>Zosteropidae</taxon>
        <taxon>Zosterops</taxon>
    </lineage>
</organism>
<gene>
    <name evidence="14" type="ORF">HGM15179_021466</name>
</gene>
<dbReference type="InterPro" id="IPR012337">
    <property type="entry name" value="RNaseH-like_sf"/>
</dbReference>
<dbReference type="EMBL" id="SWJQ01003738">
    <property type="protein sequence ID" value="TRZ05640.1"/>
    <property type="molecule type" value="Genomic_DNA"/>
</dbReference>
<dbReference type="AlphaFoldDB" id="A0A8K1D4E4"/>
<keyword evidence="5" id="KW-0479">Metal-binding</keyword>
<dbReference type="PANTHER" id="PTHR41694">
    <property type="entry name" value="ENDOGENOUS RETROVIRUS GROUP K MEMBER POL PROTEIN"/>
    <property type="match status" value="1"/>
</dbReference>
<dbReference type="GO" id="GO:0015074">
    <property type="term" value="P:DNA integration"/>
    <property type="evidence" value="ECO:0007669"/>
    <property type="project" value="InterPro"/>
</dbReference>
<evidence type="ECO:0000313" key="14">
    <source>
        <dbReference type="EMBL" id="TRZ05640.1"/>
    </source>
</evidence>
<proteinExistence type="predicted"/>
<evidence type="ECO:0000256" key="7">
    <source>
        <dbReference type="ARBA" id="ARBA00022801"/>
    </source>
</evidence>
<keyword evidence="2" id="KW-0808">Transferase</keyword>
<dbReference type="GO" id="GO:0035613">
    <property type="term" value="F:RNA stem-loop binding"/>
    <property type="evidence" value="ECO:0007669"/>
    <property type="project" value="TreeGrafter"/>
</dbReference>
<keyword evidence="4" id="KW-0540">Nuclease</keyword>
<dbReference type="Gene3D" id="1.10.10.200">
    <property type="match status" value="1"/>
</dbReference>
<evidence type="ECO:0000256" key="1">
    <source>
        <dbReference type="ARBA" id="ARBA00012493"/>
    </source>
</evidence>
<keyword evidence="9" id="KW-0695">RNA-directed DNA polymerase</keyword>
<dbReference type="Gene3D" id="3.30.420.10">
    <property type="entry name" value="Ribonuclease H-like superfamily/Ribonuclease H"/>
    <property type="match status" value="1"/>
</dbReference>
<evidence type="ECO:0000256" key="11">
    <source>
        <dbReference type="PROSITE-ProRule" id="PRU00450"/>
    </source>
</evidence>